<evidence type="ECO:0000256" key="4">
    <source>
        <dbReference type="SAM" id="MobiDB-lite"/>
    </source>
</evidence>
<gene>
    <name evidence="8" type="ORF">QPX34_00840</name>
</gene>
<comment type="caution">
    <text evidence="8">The sequence shown here is derived from an EMBL/GenBank/DDBJ whole genome shotgun (WGS) entry which is preliminary data.</text>
</comment>
<dbReference type="SMART" id="SM00062">
    <property type="entry name" value="PBPb"/>
    <property type="match status" value="1"/>
</dbReference>
<comment type="similarity">
    <text evidence="1">Belongs to the bacterial solute-binding protein 3 family.</text>
</comment>
<dbReference type="EMBL" id="JASNUO010000001">
    <property type="protein sequence ID" value="MDK4246571.1"/>
    <property type="molecule type" value="Genomic_DNA"/>
</dbReference>
<keyword evidence="3 5" id="KW-0732">Signal</keyword>
<feature type="domain" description="Solute-binding protein family 3/N-terminal" evidence="6">
    <location>
        <begin position="95"/>
        <end position="322"/>
    </location>
</feature>
<feature type="region of interest" description="Disordered" evidence="4">
    <location>
        <begin position="35"/>
        <end position="87"/>
    </location>
</feature>
<evidence type="ECO:0000259" key="6">
    <source>
        <dbReference type="SMART" id="SM00062"/>
    </source>
</evidence>
<organism evidence="8 9">
    <name type="scientific">Corynebacterium accolens</name>
    <dbReference type="NCBI Taxonomy" id="38284"/>
    <lineage>
        <taxon>Bacteria</taxon>
        <taxon>Bacillati</taxon>
        <taxon>Actinomycetota</taxon>
        <taxon>Actinomycetes</taxon>
        <taxon>Mycobacteriales</taxon>
        <taxon>Corynebacteriaceae</taxon>
        <taxon>Corynebacterium</taxon>
    </lineage>
</organism>
<sequence>MRYRARLTGPLTAIVATCSILALAGCDIRSVPPLESPEQQALDASPGPPLPEGSSIEEAGTNAPKQEDDTKLKGTYRPDDQTAKERVPDIVKRGRLIVGVDRSNNLLSYRDAASGDVRGFEVDIAHEIARDIFGDPNKVDFRFVESSDRTAALDNGTVDIIVRTMTISPEREKEVAFSIPYMTTQTRMLVLTSSGMNSIDDADGKRLCGVRGSTALDTIRERAPRSDILITRSWGDCLMALQLNQADGVVVDDALLSGMAAQDSYTSIVGEPLKTENYGVAARLPNKDHDTRPLLRQVNSTLERIRRDGTWSDIFDRWLGAYLDEPTLPSGTYIEEDKS</sequence>
<keyword evidence="2" id="KW-0813">Transport</keyword>
<dbReference type="Pfam" id="PF00497">
    <property type="entry name" value="SBP_bac_3"/>
    <property type="match status" value="1"/>
</dbReference>
<dbReference type="SUPFAM" id="SSF53850">
    <property type="entry name" value="Periplasmic binding protein-like II"/>
    <property type="match status" value="1"/>
</dbReference>
<feature type="compositionally biased region" description="Basic and acidic residues" evidence="4">
    <location>
        <begin position="65"/>
        <end position="87"/>
    </location>
</feature>
<proteinExistence type="inferred from homology"/>
<feature type="domain" description="Ionotropic glutamate receptor C-terminal" evidence="7">
    <location>
        <begin position="95"/>
        <end position="321"/>
    </location>
</feature>
<evidence type="ECO:0000259" key="7">
    <source>
        <dbReference type="SMART" id="SM00079"/>
    </source>
</evidence>
<protein>
    <submittedName>
        <fullName evidence="8">Glutamate ABC transporter substrate-binding protein</fullName>
    </submittedName>
</protein>
<evidence type="ECO:0000256" key="1">
    <source>
        <dbReference type="ARBA" id="ARBA00010333"/>
    </source>
</evidence>
<dbReference type="Gene3D" id="3.40.190.10">
    <property type="entry name" value="Periplasmic binding protein-like II"/>
    <property type="match status" value="2"/>
</dbReference>
<reference evidence="8 9" key="1">
    <citation type="submission" date="2023-05" db="EMBL/GenBank/DDBJ databases">
        <title>Metabolic capabilities are highly conserved among human nasal-associated Corynebacterium species in pangenomic analyses.</title>
        <authorList>
            <person name="Tran T.H."/>
            <person name="Roberts A.Q."/>
            <person name="Escapa I.F."/>
            <person name="Gao W."/>
            <person name="Conlan S."/>
            <person name="Kong H."/>
            <person name="Segre J.A."/>
            <person name="Kelly M.S."/>
            <person name="Lemon K.P."/>
        </authorList>
    </citation>
    <scope>NUCLEOTIDE SEQUENCE [LARGE SCALE GENOMIC DNA]</scope>
    <source>
        <strain evidence="8 9">KPL3802</strain>
    </source>
</reference>
<evidence type="ECO:0000313" key="8">
    <source>
        <dbReference type="EMBL" id="MDK4246571.1"/>
    </source>
</evidence>
<dbReference type="InterPro" id="IPR001638">
    <property type="entry name" value="Solute-binding_3/MltF_N"/>
</dbReference>
<evidence type="ECO:0000256" key="2">
    <source>
        <dbReference type="ARBA" id="ARBA00022448"/>
    </source>
</evidence>
<dbReference type="PROSITE" id="PS51257">
    <property type="entry name" value="PROKAR_LIPOPROTEIN"/>
    <property type="match status" value="1"/>
</dbReference>
<dbReference type="InterPro" id="IPR001320">
    <property type="entry name" value="Iontro_rcpt_C"/>
</dbReference>
<dbReference type="Proteomes" id="UP001239414">
    <property type="component" value="Unassembled WGS sequence"/>
</dbReference>
<feature type="signal peptide" evidence="5">
    <location>
        <begin position="1"/>
        <end position="24"/>
    </location>
</feature>
<dbReference type="InterPro" id="IPR051455">
    <property type="entry name" value="Bact_solute-bind_prot3"/>
</dbReference>
<accession>A0ABT7FLV9</accession>
<evidence type="ECO:0000256" key="3">
    <source>
        <dbReference type="ARBA" id="ARBA00022729"/>
    </source>
</evidence>
<dbReference type="CDD" id="cd13690">
    <property type="entry name" value="PBP2_GluB"/>
    <property type="match status" value="1"/>
</dbReference>
<evidence type="ECO:0000256" key="5">
    <source>
        <dbReference type="SAM" id="SignalP"/>
    </source>
</evidence>
<feature type="chain" id="PRO_5047295688" evidence="5">
    <location>
        <begin position="25"/>
        <end position="339"/>
    </location>
</feature>
<dbReference type="RefSeq" id="WP_284610799.1">
    <property type="nucleotide sequence ID" value="NZ_JASNUO010000001.1"/>
</dbReference>
<dbReference type="PANTHER" id="PTHR30085">
    <property type="entry name" value="AMINO ACID ABC TRANSPORTER PERMEASE"/>
    <property type="match status" value="1"/>
</dbReference>
<dbReference type="PANTHER" id="PTHR30085:SF6">
    <property type="entry name" value="ABC TRANSPORTER GLUTAMINE-BINDING PROTEIN GLNH"/>
    <property type="match status" value="1"/>
</dbReference>
<dbReference type="SMART" id="SM00079">
    <property type="entry name" value="PBPe"/>
    <property type="match status" value="1"/>
</dbReference>
<evidence type="ECO:0000313" key="9">
    <source>
        <dbReference type="Proteomes" id="UP001239414"/>
    </source>
</evidence>
<keyword evidence="9" id="KW-1185">Reference proteome</keyword>
<name>A0ABT7FLV9_9CORY</name>